<keyword evidence="2" id="KW-1185">Reference proteome</keyword>
<evidence type="ECO:0000313" key="1">
    <source>
        <dbReference type="EMBL" id="CAG8589927.1"/>
    </source>
</evidence>
<evidence type="ECO:0000313" key="2">
    <source>
        <dbReference type="Proteomes" id="UP000789508"/>
    </source>
</evidence>
<organism evidence="1 2">
    <name type="scientific">Ambispora leptoticha</name>
    <dbReference type="NCBI Taxonomy" id="144679"/>
    <lineage>
        <taxon>Eukaryota</taxon>
        <taxon>Fungi</taxon>
        <taxon>Fungi incertae sedis</taxon>
        <taxon>Mucoromycota</taxon>
        <taxon>Glomeromycotina</taxon>
        <taxon>Glomeromycetes</taxon>
        <taxon>Archaeosporales</taxon>
        <taxon>Ambisporaceae</taxon>
        <taxon>Ambispora</taxon>
    </lineage>
</organism>
<feature type="non-terminal residue" evidence="1">
    <location>
        <position position="1"/>
    </location>
</feature>
<name>A0A9N9C3Y7_9GLOM</name>
<proteinExistence type="predicted"/>
<gene>
    <name evidence="1" type="ORF">ALEPTO_LOCUS7653</name>
</gene>
<dbReference type="AlphaFoldDB" id="A0A9N9C3Y7"/>
<protein>
    <submittedName>
        <fullName evidence="1">13114_t:CDS:1</fullName>
    </submittedName>
</protein>
<accession>A0A9N9C3Y7</accession>
<dbReference type="OrthoDB" id="2418081at2759"/>
<dbReference type="EMBL" id="CAJVPS010003497">
    <property type="protein sequence ID" value="CAG8589927.1"/>
    <property type="molecule type" value="Genomic_DNA"/>
</dbReference>
<dbReference type="Proteomes" id="UP000789508">
    <property type="component" value="Unassembled WGS sequence"/>
</dbReference>
<reference evidence="1" key="1">
    <citation type="submission" date="2021-06" db="EMBL/GenBank/DDBJ databases">
        <authorList>
            <person name="Kallberg Y."/>
            <person name="Tangrot J."/>
            <person name="Rosling A."/>
        </authorList>
    </citation>
    <scope>NUCLEOTIDE SEQUENCE</scope>
    <source>
        <strain evidence="1">FL130A</strain>
    </source>
</reference>
<sequence length="199" mass="23176">SEIQVEKKLEAIREHLKKPYRGIVRFRGKSPEQIAKERYDKILEEVNFDYEKLHAWIYDEKNKAKIEIVKLDRQDFSEATEAIFKYVKSNDREVKEALINEETGQVIYNQTSFLSNEPHFGKYYSEIAKNYGLPRPREAKTKKKNTTTLIFLHGTYGAGSLDQLAEKFPGLKVIHPHSPTLQYDMWHGFQPAPGKQCQG</sequence>
<comment type="caution">
    <text evidence="1">The sequence shown here is derived from an EMBL/GenBank/DDBJ whole genome shotgun (WGS) entry which is preliminary data.</text>
</comment>